<sequence>MIEEDIIEGILKEGEKAPSTNQLVAYYKINPSTVLKGVNELVDEGILFKKRGVGMFVAEGARQKLVNQRRQSFKDEYVWKMIKEAEKLDITLPEIEEMISELKGRK</sequence>
<evidence type="ECO:0000256" key="2">
    <source>
        <dbReference type="ARBA" id="ARBA00023125"/>
    </source>
</evidence>
<reference evidence="5 6" key="1">
    <citation type="submission" date="2019-07" db="EMBL/GenBank/DDBJ databases">
        <authorList>
            <person name="Park Y.J."/>
            <person name="Jeong S.E."/>
            <person name="Jung H.S."/>
        </authorList>
    </citation>
    <scope>NUCLEOTIDE SEQUENCE [LARGE SCALE GENOMIC DNA]</scope>
    <source>
        <strain evidence="6">P16(2019)</strain>
    </source>
</reference>
<dbReference type="EMBL" id="VLXZ01000017">
    <property type="protein sequence ID" value="TSB44947.1"/>
    <property type="molecule type" value="Genomic_DNA"/>
</dbReference>
<gene>
    <name evidence="5" type="ORF">FN960_18865</name>
</gene>
<evidence type="ECO:0000259" key="4">
    <source>
        <dbReference type="PROSITE" id="PS50949"/>
    </source>
</evidence>
<dbReference type="InterPro" id="IPR036390">
    <property type="entry name" value="WH_DNA-bd_sf"/>
</dbReference>
<evidence type="ECO:0000313" key="5">
    <source>
        <dbReference type="EMBL" id="TSB44947.1"/>
    </source>
</evidence>
<dbReference type="GO" id="GO:0003700">
    <property type="term" value="F:DNA-binding transcription factor activity"/>
    <property type="evidence" value="ECO:0007669"/>
    <property type="project" value="InterPro"/>
</dbReference>
<dbReference type="Proteomes" id="UP000318521">
    <property type="component" value="Unassembled WGS sequence"/>
</dbReference>
<proteinExistence type="predicted"/>
<keyword evidence="2" id="KW-0238">DNA-binding</keyword>
<comment type="caution">
    <text evidence="5">The sequence shown here is derived from an EMBL/GenBank/DDBJ whole genome shotgun (WGS) entry which is preliminary data.</text>
</comment>
<dbReference type="OrthoDB" id="162505at2"/>
<dbReference type="Pfam" id="PF00392">
    <property type="entry name" value="GntR"/>
    <property type="match status" value="1"/>
</dbReference>
<dbReference type="CDD" id="cd07377">
    <property type="entry name" value="WHTH_GntR"/>
    <property type="match status" value="1"/>
</dbReference>
<keyword evidence="6" id="KW-1185">Reference proteome</keyword>
<dbReference type="Gene3D" id="1.10.10.10">
    <property type="entry name" value="Winged helix-like DNA-binding domain superfamily/Winged helix DNA-binding domain"/>
    <property type="match status" value="1"/>
</dbReference>
<organism evidence="5 6">
    <name type="scientific">Alkalicoccobacillus porphyridii</name>
    <dbReference type="NCBI Taxonomy" id="2597270"/>
    <lineage>
        <taxon>Bacteria</taxon>
        <taxon>Bacillati</taxon>
        <taxon>Bacillota</taxon>
        <taxon>Bacilli</taxon>
        <taxon>Bacillales</taxon>
        <taxon>Bacillaceae</taxon>
        <taxon>Alkalicoccobacillus</taxon>
    </lineage>
</organism>
<feature type="domain" description="HTH gntR-type" evidence="4">
    <location>
        <begin position="1"/>
        <end position="60"/>
    </location>
</feature>
<evidence type="ECO:0000313" key="6">
    <source>
        <dbReference type="Proteomes" id="UP000318521"/>
    </source>
</evidence>
<dbReference type="InterPro" id="IPR036388">
    <property type="entry name" value="WH-like_DNA-bd_sf"/>
</dbReference>
<accession>A0A553ZTZ8</accession>
<dbReference type="SMART" id="SM00345">
    <property type="entry name" value="HTH_GNTR"/>
    <property type="match status" value="1"/>
</dbReference>
<keyword evidence="1" id="KW-0805">Transcription regulation</keyword>
<dbReference type="InterPro" id="IPR000524">
    <property type="entry name" value="Tscrpt_reg_HTH_GntR"/>
</dbReference>
<keyword evidence="3" id="KW-0804">Transcription</keyword>
<dbReference type="PROSITE" id="PS50949">
    <property type="entry name" value="HTH_GNTR"/>
    <property type="match status" value="1"/>
</dbReference>
<dbReference type="SUPFAM" id="SSF46785">
    <property type="entry name" value="Winged helix' DNA-binding domain"/>
    <property type="match status" value="1"/>
</dbReference>
<dbReference type="AlphaFoldDB" id="A0A553ZTZ8"/>
<dbReference type="GO" id="GO:0003677">
    <property type="term" value="F:DNA binding"/>
    <property type="evidence" value="ECO:0007669"/>
    <property type="project" value="UniProtKB-KW"/>
</dbReference>
<evidence type="ECO:0000256" key="3">
    <source>
        <dbReference type="ARBA" id="ARBA00023163"/>
    </source>
</evidence>
<dbReference type="PANTHER" id="PTHR38445:SF10">
    <property type="entry name" value="GNTR-FAMILY TRANSCRIPTIONAL REGULATOR"/>
    <property type="match status" value="1"/>
</dbReference>
<protein>
    <submittedName>
        <fullName evidence="5">GntR family transcriptional regulator</fullName>
    </submittedName>
</protein>
<evidence type="ECO:0000256" key="1">
    <source>
        <dbReference type="ARBA" id="ARBA00023015"/>
    </source>
</evidence>
<dbReference type="PANTHER" id="PTHR38445">
    <property type="entry name" value="HTH-TYPE TRANSCRIPTIONAL REPRESSOR YTRA"/>
    <property type="match status" value="1"/>
</dbReference>
<name>A0A553ZTZ8_9BACI</name>